<dbReference type="CDD" id="cd23837">
    <property type="entry name" value="UBCc_UBE2O"/>
    <property type="match status" value="1"/>
</dbReference>
<protein>
    <submittedName>
        <fullName evidence="7">Uncharacterized protein</fullName>
    </submittedName>
</protein>
<keyword evidence="4" id="KW-1133">Transmembrane helix</keyword>
<proteinExistence type="predicted"/>
<dbReference type="SMART" id="SM00554">
    <property type="entry name" value="FAS1"/>
    <property type="match status" value="5"/>
</dbReference>
<gene>
    <name evidence="7" type="ORF">RDB_LOCUS99282</name>
</gene>
<dbReference type="PANTHER" id="PTHR46116">
    <property type="entry name" value="(E3-INDEPENDENT) E2 UBIQUITIN-CONJUGATING ENZYME"/>
    <property type="match status" value="1"/>
</dbReference>
<sequence>MASKQSSKKAAKFYSEDIVRKISDPTRVAMVGRSWHDADDQAISLNPADPLELPLKKGEFGITDIENRTRHIVPESEYELVDRTFRVGDVCKRGIDDVASAVVLQVGCELRLKHAISGVLVEGWVSGEEVENKPGVMLGDYIVCNDWVGQVEEIFDEAIILLDGKDLVRVADMGGRFAVGDRGTDILPATGHPPFTSGTTQCILEVQPSVLAISWLAVNQWLTPDESANRPRPKQFWTEEDLHELTYVKIRAESVTRVPDRVTFKDPGAYQKYNIAKTQHRGESGRVLEVETMIVTESRSKVKIMWQDGTIEEVLGTSVIPYLNVDEYDCWPGDFVRWKNEDETRVAIVQSTNAQSRIAQVMWYGTDPPQIETVSVLELDPHGPAGTETFGVRRGDFVFLHRPGTTNGAQLPAVPRIGELEDWVREPPPMSQPHPSHSHSHTHSDENGHFHVYSDGREAAYDVNLSEAGWRGVMATLGMKLAEDGASQAYYHVEQLGKEKRVVKVQGFKGGEINWFGEVMNLTTGGLLQVVLPHGEMVEVPLERVTLLNNEGFDELAAWADDNLSMEDGSSYGSDEVMEEVVYPDGQPLREEEVDGWETEGSEGGDEDMESAGSWGDGDEMAIPGGYIPASPSLPKSAPAPTPATTVAAAETETSPPPPPAPGPSTAINVSGGSILDTLDEASSPWHRFEVLSAAPVDHAYYAQKTTSAQPPKSFMSRLNKEFKVLASSLPNTILVRAYEDRSDLLRCLIIGPQNTPYEDAPFVIDWFLDSSFPQTPPQAHFLSWTNGNGRVNPNLYEEGKVCLSILGTWSGDKNESWSAARSSLLQAFVSIQGLVLVKEPWFCEPAYDKLRGTEEGIVNSEKAYVLSRGFIRRALEIEVGGLGTEIEWYYIKQGRLAKSIADARALIARSEAGEYEASKEVLKESDPAVGVLSEGAWLTLTATKAISPTFVFYNMRWRTLANVLLVGSVLADQRPLEVAHGDDSGDEHTFRKTIIDMLSADKDYTLLLQAVQRARLVPTLNRINGSTFFAPTNAAIERYVESHPDSAWASLLAESAPTNPHNDLRQHVFYHLLNYTATPTTSNDLPAAPATYTHKTLHFPQAPEDGSGPPSHEPPNLPPWMPVPGGLLAGEPQRIRVTWKDDAAWVAVSEQGKDGVKVVKDDVEASNGRVVGIDRVIPLPKNLADVIRHHPNLKTLARYITPTIERTLANTPHLTLFVPDDRAWDSLKPMEKLWLDSGYAEHDLMDIFARHATTGEKPHKESGFADDIKVGWSEYWGSELSFQSLTDSKLHLTTHSNGTTIVNDDTATVLEKDVYASNGVLHTVDSLLIPSGSPLFQATAEKWLLALNASVFVGMLREAGLDSYVNGTGKHKEWTILAPADDVLDDILQRRDLNIMGGIKNELRKLLKYHIIPGILKPEDLVDGQLLGTELRPDSLRGDRMRLKVDVVSGKKGGDAPARGEGGVGNGDLAFGGANVIAEPVRVDNTIIYLLSRPLNLPPDAMKAALDSLEHTTFTSLLFSSGLNVSRPATTLLVPVNEAFAARGLAIKWLMMDDIDARTGLKRVLMHHIVEGVVVGKDLWFEGASRNVPTLDDGNNGKKKSWGTIEGSDVRVIKEGDSLLIEASGPDESPLPLTVLNTLTLTGALHEVSGVLWPRSVRVGIRELGLAADASTMLRLVQRAGFEGIWNGTGIPVENVVNIYPPLAPSAKWGSWWFGGGGNDGGKKPQLPKWTYTLLCPTDAAFARINLTRLLDDHEALVALVRQHIVPIPLADHDGGVGAKGSTSSGWGDWILSRLIQPERGIENLLNGEYAQSPSRAHLHPSVVSTGANVPFEPDTETPLPLQSATARFGTLQTSHSTYGDIVFAHTGDRGWAVAVKGAEEWSGVKAWGKTVGVMPGIASVLTGDSPLTGGVVQIDRVLQPYSPPWWREWVSALGVGATGVSAIGAMFWGIVWVWKRDVQEATYEPANGDEDE</sequence>
<evidence type="ECO:0000256" key="4">
    <source>
        <dbReference type="SAM" id="Phobius"/>
    </source>
</evidence>
<feature type="region of interest" description="Disordered" evidence="3">
    <location>
        <begin position="425"/>
        <end position="451"/>
    </location>
</feature>
<feature type="region of interest" description="Disordered" evidence="3">
    <location>
        <begin position="1099"/>
        <end position="1118"/>
    </location>
</feature>
<feature type="compositionally biased region" description="Basic and acidic residues" evidence="3">
    <location>
        <begin position="442"/>
        <end position="451"/>
    </location>
</feature>
<dbReference type="InterPro" id="IPR016135">
    <property type="entry name" value="UBQ-conjugating_enzyme/RWD"/>
</dbReference>
<feature type="domain" description="UBC core" evidence="5">
    <location>
        <begin position="714"/>
        <end position="884"/>
    </location>
</feature>
<evidence type="ECO:0000259" key="5">
    <source>
        <dbReference type="PROSITE" id="PS50127"/>
    </source>
</evidence>
<feature type="domain" description="FAS1" evidence="6">
    <location>
        <begin position="1181"/>
        <end position="1329"/>
    </location>
</feature>
<keyword evidence="1" id="KW-0808">Transferase</keyword>
<feature type="compositionally biased region" description="Acidic residues" evidence="3">
    <location>
        <begin position="592"/>
        <end position="610"/>
    </location>
</feature>
<dbReference type="InterPro" id="IPR036378">
    <property type="entry name" value="FAS1_dom_sf"/>
</dbReference>
<dbReference type="Pfam" id="PF02469">
    <property type="entry name" value="Fasciclin"/>
    <property type="match status" value="5"/>
</dbReference>
<feature type="domain" description="FAS1" evidence="6">
    <location>
        <begin position="1337"/>
        <end position="1496"/>
    </location>
</feature>
<keyword evidence="2" id="KW-0833">Ubl conjugation pathway</keyword>
<dbReference type="Pfam" id="PF00179">
    <property type="entry name" value="UQ_con"/>
    <property type="match status" value="1"/>
</dbReference>
<dbReference type="InterPro" id="IPR000782">
    <property type="entry name" value="FAS1_domain"/>
</dbReference>
<feature type="transmembrane region" description="Helical" evidence="4">
    <location>
        <begin position="1931"/>
        <end position="1956"/>
    </location>
</feature>
<keyword evidence="4" id="KW-0472">Membrane</keyword>
<dbReference type="GO" id="GO:0061631">
    <property type="term" value="F:ubiquitin conjugating enzyme activity"/>
    <property type="evidence" value="ECO:0007669"/>
    <property type="project" value="TreeGrafter"/>
</dbReference>
<evidence type="ECO:0000256" key="2">
    <source>
        <dbReference type="ARBA" id="ARBA00022786"/>
    </source>
</evidence>
<feature type="domain" description="FAS1" evidence="6">
    <location>
        <begin position="1499"/>
        <end position="1653"/>
    </location>
</feature>
<dbReference type="SUPFAM" id="SSF82153">
    <property type="entry name" value="FAS1 domain"/>
    <property type="match status" value="5"/>
</dbReference>
<name>A0A8H3E063_9AGAM</name>
<evidence type="ECO:0000313" key="8">
    <source>
        <dbReference type="Proteomes" id="UP000663827"/>
    </source>
</evidence>
<evidence type="ECO:0000256" key="3">
    <source>
        <dbReference type="SAM" id="MobiDB-lite"/>
    </source>
</evidence>
<dbReference type="InterPro" id="IPR057733">
    <property type="entry name" value="UBE2O-like_SH3-B"/>
</dbReference>
<dbReference type="PROSITE" id="PS50213">
    <property type="entry name" value="FAS1"/>
    <property type="match status" value="4"/>
</dbReference>
<dbReference type="PANTHER" id="PTHR46116:SF15">
    <property type="entry name" value="(E3-INDEPENDENT) E2 UBIQUITIN-CONJUGATING ENZYME"/>
    <property type="match status" value="1"/>
</dbReference>
<feature type="region of interest" description="Disordered" evidence="3">
    <location>
        <begin position="584"/>
        <end position="672"/>
    </location>
</feature>
<organism evidence="7 8">
    <name type="scientific">Rhizoctonia solani</name>
    <dbReference type="NCBI Taxonomy" id="456999"/>
    <lineage>
        <taxon>Eukaryota</taxon>
        <taxon>Fungi</taxon>
        <taxon>Dikarya</taxon>
        <taxon>Basidiomycota</taxon>
        <taxon>Agaricomycotina</taxon>
        <taxon>Agaricomycetes</taxon>
        <taxon>Cantharellales</taxon>
        <taxon>Ceratobasidiaceae</taxon>
        <taxon>Rhizoctonia</taxon>
    </lineage>
</organism>
<dbReference type="SUPFAM" id="SSF54495">
    <property type="entry name" value="UBC-like"/>
    <property type="match status" value="1"/>
</dbReference>
<keyword evidence="4" id="KW-0812">Transmembrane</keyword>
<evidence type="ECO:0000256" key="1">
    <source>
        <dbReference type="ARBA" id="ARBA00022679"/>
    </source>
</evidence>
<evidence type="ECO:0000259" key="6">
    <source>
        <dbReference type="PROSITE" id="PS50213"/>
    </source>
</evidence>
<dbReference type="Proteomes" id="UP000663827">
    <property type="component" value="Unassembled WGS sequence"/>
</dbReference>
<dbReference type="EMBL" id="CAJNJQ010002088">
    <property type="protein sequence ID" value="CAE7160895.1"/>
    <property type="molecule type" value="Genomic_DNA"/>
</dbReference>
<dbReference type="Gene3D" id="2.30.180.10">
    <property type="entry name" value="FAS1 domain"/>
    <property type="match status" value="5"/>
</dbReference>
<feature type="domain" description="FAS1" evidence="6">
    <location>
        <begin position="992"/>
        <end position="1178"/>
    </location>
</feature>
<evidence type="ECO:0000313" key="7">
    <source>
        <dbReference type="EMBL" id="CAE7160895.1"/>
    </source>
</evidence>
<dbReference type="InterPro" id="IPR000608">
    <property type="entry name" value="UBC"/>
</dbReference>
<comment type="caution">
    <text evidence="7">The sequence shown here is derived from an EMBL/GenBank/DDBJ whole genome shotgun (WGS) entry which is preliminary data.</text>
</comment>
<dbReference type="PROSITE" id="PS50127">
    <property type="entry name" value="UBC_2"/>
    <property type="match status" value="1"/>
</dbReference>
<dbReference type="Pfam" id="PF23043">
    <property type="entry name" value="SH3-B_UBE2O"/>
    <property type="match status" value="1"/>
</dbReference>
<feature type="compositionally biased region" description="Low complexity" evidence="3">
    <location>
        <begin position="629"/>
        <end position="654"/>
    </location>
</feature>
<accession>A0A8H3E063</accession>
<reference evidence="7" key="1">
    <citation type="submission" date="2021-01" db="EMBL/GenBank/DDBJ databases">
        <authorList>
            <person name="Kaushik A."/>
        </authorList>
    </citation>
    <scope>NUCLEOTIDE SEQUENCE</scope>
    <source>
        <strain evidence="7">AG5</strain>
    </source>
</reference>
<dbReference type="Gene3D" id="3.10.110.10">
    <property type="entry name" value="Ubiquitin Conjugating Enzyme"/>
    <property type="match status" value="1"/>
</dbReference>
<dbReference type="SMART" id="SM00212">
    <property type="entry name" value="UBCc"/>
    <property type="match status" value="1"/>
</dbReference>